<comment type="caution">
    <text evidence="1">The sequence shown here is derived from an EMBL/GenBank/DDBJ whole genome shotgun (WGS) entry which is preliminary data.</text>
</comment>
<gene>
    <name evidence="1" type="ORF">SPBR_09064</name>
</gene>
<evidence type="ECO:0000313" key="2">
    <source>
        <dbReference type="Proteomes" id="UP000031575"/>
    </source>
</evidence>
<dbReference type="OrthoDB" id="5100250at2759"/>
<evidence type="ECO:0000313" key="1">
    <source>
        <dbReference type="EMBL" id="KIH90919.1"/>
    </source>
</evidence>
<dbReference type="AlphaFoldDB" id="A0A0C2EWG3"/>
<proteinExistence type="predicted"/>
<dbReference type="GeneID" id="63682111"/>
<organism evidence="1 2">
    <name type="scientific">Sporothrix brasiliensis 5110</name>
    <dbReference type="NCBI Taxonomy" id="1398154"/>
    <lineage>
        <taxon>Eukaryota</taxon>
        <taxon>Fungi</taxon>
        <taxon>Dikarya</taxon>
        <taxon>Ascomycota</taxon>
        <taxon>Pezizomycotina</taxon>
        <taxon>Sordariomycetes</taxon>
        <taxon>Sordariomycetidae</taxon>
        <taxon>Ophiostomatales</taxon>
        <taxon>Ophiostomataceae</taxon>
        <taxon>Sporothrix</taxon>
    </lineage>
</organism>
<dbReference type="VEuPathDB" id="FungiDB:SPBR_09064"/>
<protein>
    <submittedName>
        <fullName evidence="1">Uncharacterized protein</fullName>
    </submittedName>
</protein>
<name>A0A0C2EWG3_9PEZI</name>
<dbReference type="HOGENOM" id="CLU_192417_0_0_1"/>
<reference evidence="1 2" key="1">
    <citation type="journal article" date="2014" name="BMC Genomics">
        <title>Comparative genomics of the major fungal agents of human and animal Sporotrichosis: Sporothrix schenckii and Sporothrix brasiliensis.</title>
        <authorList>
            <person name="Teixeira M.M."/>
            <person name="de Almeida L.G."/>
            <person name="Kubitschek-Barreira P."/>
            <person name="Alves F.L."/>
            <person name="Kioshima E.S."/>
            <person name="Abadio A.K."/>
            <person name="Fernandes L."/>
            <person name="Derengowski L.S."/>
            <person name="Ferreira K.S."/>
            <person name="Souza R.C."/>
            <person name="Ruiz J.C."/>
            <person name="de Andrade N.C."/>
            <person name="Paes H.C."/>
            <person name="Nicola A.M."/>
            <person name="Albuquerque P."/>
            <person name="Gerber A.L."/>
            <person name="Martins V.P."/>
            <person name="Peconick L.D."/>
            <person name="Neto A.V."/>
            <person name="Chaucanez C.B."/>
            <person name="Silva P.A."/>
            <person name="Cunha O.L."/>
            <person name="de Oliveira F.F."/>
            <person name="dos Santos T.C."/>
            <person name="Barros A.L."/>
            <person name="Soares M.A."/>
            <person name="de Oliveira L.M."/>
            <person name="Marini M.M."/>
            <person name="Villalobos-Duno H."/>
            <person name="Cunha M.M."/>
            <person name="de Hoog S."/>
            <person name="da Silveira J.F."/>
            <person name="Henrissat B."/>
            <person name="Nino-Vega G.A."/>
            <person name="Cisalpino P.S."/>
            <person name="Mora-Montes H.M."/>
            <person name="Almeida S.R."/>
            <person name="Stajich J.E."/>
            <person name="Lopes-Bezerra L.M."/>
            <person name="Vasconcelos A.T."/>
            <person name="Felipe M.S."/>
        </authorList>
    </citation>
    <scope>NUCLEOTIDE SEQUENCE [LARGE SCALE GENOMIC DNA]</scope>
    <source>
        <strain evidence="1 2">5110</strain>
    </source>
</reference>
<sequence>MPSIAAPAVEQHATGFGFGTPSPRLLWRFILAEEENEVAEDDCDCDWTQLAYNVEVWHVARWAPSCSTPPTAFPLVVVSNILHTL</sequence>
<dbReference type="RefSeq" id="XP_040618929.1">
    <property type="nucleotide sequence ID" value="XM_040767190.1"/>
</dbReference>
<keyword evidence="2" id="KW-1185">Reference proteome</keyword>
<dbReference type="Proteomes" id="UP000031575">
    <property type="component" value="Unassembled WGS sequence"/>
</dbReference>
<dbReference type="EMBL" id="AWTV01000008">
    <property type="protein sequence ID" value="KIH90919.1"/>
    <property type="molecule type" value="Genomic_DNA"/>
</dbReference>
<accession>A0A0C2EWG3</accession>